<dbReference type="InterPro" id="IPR018060">
    <property type="entry name" value="HTH_AraC"/>
</dbReference>
<dbReference type="PROSITE" id="PS01124">
    <property type="entry name" value="HTH_ARAC_FAMILY_2"/>
    <property type="match status" value="1"/>
</dbReference>
<evidence type="ECO:0000313" key="8">
    <source>
        <dbReference type="Proteomes" id="UP000546252"/>
    </source>
</evidence>
<keyword evidence="3" id="KW-0804">Transcription</keyword>
<evidence type="ECO:0000259" key="4">
    <source>
        <dbReference type="PROSITE" id="PS01124"/>
    </source>
</evidence>
<dbReference type="SUPFAM" id="SSF46689">
    <property type="entry name" value="Homeodomain-like"/>
    <property type="match status" value="1"/>
</dbReference>
<dbReference type="Pfam" id="PF12833">
    <property type="entry name" value="HTH_18"/>
    <property type="match status" value="1"/>
</dbReference>
<evidence type="ECO:0000313" key="6">
    <source>
        <dbReference type="EMBL" id="MBA8921610.1"/>
    </source>
</evidence>
<evidence type="ECO:0000313" key="7">
    <source>
        <dbReference type="Proteomes" id="UP000054023"/>
    </source>
</evidence>
<name>A0A0W8IFH9_9MICC</name>
<dbReference type="Pfam" id="PF14525">
    <property type="entry name" value="AraC_binding_2"/>
    <property type="match status" value="1"/>
</dbReference>
<organism evidence="5 7">
    <name type="scientific">Nesterenkonia jeotgali</name>
    <dbReference type="NCBI Taxonomy" id="317018"/>
    <lineage>
        <taxon>Bacteria</taxon>
        <taxon>Bacillati</taxon>
        <taxon>Actinomycetota</taxon>
        <taxon>Actinomycetes</taxon>
        <taxon>Micrococcales</taxon>
        <taxon>Micrococcaceae</taxon>
        <taxon>Nesterenkonia</taxon>
    </lineage>
</organism>
<dbReference type="GO" id="GO:0003700">
    <property type="term" value="F:DNA-binding transcription factor activity"/>
    <property type="evidence" value="ECO:0007669"/>
    <property type="project" value="InterPro"/>
</dbReference>
<dbReference type="PANTHER" id="PTHR46796">
    <property type="entry name" value="HTH-TYPE TRANSCRIPTIONAL ACTIVATOR RHAS-RELATED"/>
    <property type="match status" value="1"/>
</dbReference>
<dbReference type="SMART" id="SM00342">
    <property type="entry name" value="HTH_ARAC"/>
    <property type="match status" value="1"/>
</dbReference>
<evidence type="ECO:0000256" key="2">
    <source>
        <dbReference type="ARBA" id="ARBA00023125"/>
    </source>
</evidence>
<dbReference type="AlphaFoldDB" id="A0A0W8IFH9"/>
<dbReference type="GO" id="GO:0043565">
    <property type="term" value="F:sequence-specific DNA binding"/>
    <property type="evidence" value="ECO:0007669"/>
    <property type="project" value="InterPro"/>
</dbReference>
<comment type="caution">
    <text evidence="5">The sequence shown here is derived from an EMBL/GenBank/DDBJ whole genome shotgun (WGS) entry which is preliminary data.</text>
</comment>
<protein>
    <submittedName>
        <fullName evidence="6">AraC-like DNA-binding protein</fullName>
    </submittedName>
</protein>
<evidence type="ECO:0000256" key="1">
    <source>
        <dbReference type="ARBA" id="ARBA00023015"/>
    </source>
</evidence>
<sequence>MSTTTGQHCFDPGPLAPQDRFEAWRHAVSTAFVPLDASTEDPRQFHGTLTGLALGSLSVAGVGGDAVTVRRSRQAIAAGDPGVFKFALQVQGSSLTRQDGREAMLSPGDLVIYDTRRPYDLVFGEPYRMFVVQIAVEHLGLSAEQARAVVAQRIPGSAGLGALTSSLLSSLDEQLQKGEMAPDPRAASAVLQLVQATLLSRFRPASEVPTRDVVYLEGVRHIDDHLGDPDLGVSSVARALHVSVRYLQGVFAQEGTTISEWIRRRRLQRCRMELGDPSQAHRSVSAVAARWGYPEASSFSRAFKHEYGISPGAFRREVAGG</sequence>
<dbReference type="PANTHER" id="PTHR46796:SF6">
    <property type="entry name" value="ARAC SUBFAMILY"/>
    <property type="match status" value="1"/>
</dbReference>
<feature type="domain" description="HTH araC/xylS-type" evidence="4">
    <location>
        <begin position="216"/>
        <end position="317"/>
    </location>
</feature>
<dbReference type="RefSeq" id="WP_058888310.1">
    <property type="nucleotide sequence ID" value="NZ_BAAAKT010000004.1"/>
</dbReference>
<dbReference type="Proteomes" id="UP000546252">
    <property type="component" value="Unassembled WGS sequence"/>
</dbReference>
<dbReference type="InterPro" id="IPR009057">
    <property type="entry name" value="Homeodomain-like_sf"/>
</dbReference>
<proteinExistence type="predicted"/>
<keyword evidence="7" id="KW-1185">Reference proteome</keyword>
<dbReference type="Proteomes" id="UP000054023">
    <property type="component" value="Unassembled WGS sequence"/>
</dbReference>
<keyword evidence="1" id="KW-0805">Transcription regulation</keyword>
<reference evidence="5" key="1">
    <citation type="submission" date="2015-12" db="EMBL/GenBank/DDBJ databases">
        <authorList>
            <person name="Shamseldin A."/>
            <person name="Moawad H."/>
            <person name="Abd El-Rahim W.M."/>
            <person name="Sadowsky M.J."/>
        </authorList>
    </citation>
    <scope>NUCLEOTIDE SEQUENCE [LARGE SCALE GENOMIC DNA]</scope>
    <source>
        <strain evidence="5">CD08_7</strain>
    </source>
</reference>
<keyword evidence="2 6" id="KW-0238">DNA-binding</keyword>
<dbReference type="InterPro" id="IPR035418">
    <property type="entry name" value="AraC-bd_2"/>
</dbReference>
<dbReference type="Gene3D" id="1.10.10.60">
    <property type="entry name" value="Homeodomain-like"/>
    <property type="match status" value="1"/>
</dbReference>
<dbReference type="InterPro" id="IPR050204">
    <property type="entry name" value="AraC_XylS_family_regulators"/>
</dbReference>
<dbReference type="STRING" id="317018.AVL63_00700"/>
<dbReference type="EMBL" id="JACJIH010000001">
    <property type="protein sequence ID" value="MBA8921610.1"/>
    <property type="molecule type" value="Genomic_DNA"/>
</dbReference>
<accession>A0A0W8IFH9</accession>
<dbReference type="PRINTS" id="PR00032">
    <property type="entry name" value="HTHARAC"/>
</dbReference>
<reference evidence="7" key="2">
    <citation type="submission" date="2015-12" db="EMBL/GenBank/DDBJ databases">
        <authorList>
            <person name="Nair G.R."/>
            <person name="Kaur G."/>
            <person name="Mayilraj S."/>
        </authorList>
    </citation>
    <scope>NUCLEOTIDE SEQUENCE [LARGE SCALE GENOMIC DNA]</scope>
    <source>
        <strain evidence="7">CD08_7</strain>
    </source>
</reference>
<evidence type="ECO:0000313" key="5">
    <source>
        <dbReference type="EMBL" id="KUG58630.1"/>
    </source>
</evidence>
<evidence type="ECO:0000256" key="3">
    <source>
        <dbReference type="ARBA" id="ARBA00023163"/>
    </source>
</evidence>
<dbReference type="InterPro" id="IPR020449">
    <property type="entry name" value="Tscrpt_reg_AraC-type_HTH"/>
</dbReference>
<gene>
    <name evidence="5" type="ORF">AVL63_00700</name>
    <name evidence="6" type="ORF">HNR24_001543</name>
</gene>
<dbReference type="EMBL" id="LQBM01000003">
    <property type="protein sequence ID" value="KUG58630.1"/>
    <property type="molecule type" value="Genomic_DNA"/>
</dbReference>
<dbReference type="OrthoDB" id="9799345at2"/>
<reference evidence="6 8" key="3">
    <citation type="submission" date="2020-08" db="EMBL/GenBank/DDBJ databases">
        <title>Sequencing the genomes of 1000 actinobacteria strains.</title>
        <authorList>
            <person name="Klenk H.-P."/>
        </authorList>
    </citation>
    <scope>NUCLEOTIDE SEQUENCE [LARGE SCALE GENOMIC DNA]</scope>
    <source>
        <strain evidence="6 8">DSM 19081</strain>
    </source>
</reference>